<dbReference type="GO" id="GO:0008199">
    <property type="term" value="F:ferric iron binding"/>
    <property type="evidence" value="ECO:0007669"/>
    <property type="project" value="InterPro"/>
</dbReference>
<proteinExistence type="inferred from homology"/>
<reference evidence="5" key="1">
    <citation type="submission" date="2014-05" db="EMBL/GenBank/DDBJ databases">
        <title>Genome sequence of Mycobacterium aromaticivorans strain JS19b1T (= DSM 45407T).</title>
        <authorList>
            <person name="Kwak Y."/>
            <person name="Park G.-S."/>
            <person name="Li Q.X."/>
            <person name="Lee S.-E."/>
            <person name="Shin J.-H."/>
        </authorList>
    </citation>
    <scope>NUCLEOTIDE SEQUENCE [LARGE SCALE GENOMIC DNA]</scope>
    <source>
        <strain evidence="5">JS19b1</strain>
    </source>
</reference>
<evidence type="ECO:0000313" key="5">
    <source>
        <dbReference type="EMBL" id="KDE97328.1"/>
    </source>
</evidence>
<keyword evidence="3" id="KW-0560">Oxidoreductase</keyword>
<dbReference type="Proteomes" id="UP000022835">
    <property type="component" value="Unassembled WGS sequence"/>
</dbReference>
<dbReference type="SUPFAM" id="SSF49482">
    <property type="entry name" value="Aromatic compound dioxygenase"/>
    <property type="match status" value="1"/>
</dbReference>
<evidence type="ECO:0000259" key="4">
    <source>
        <dbReference type="Pfam" id="PF00775"/>
    </source>
</evidence>
<dbReference type="Gene3D" id="2.60.130.10">
    <property type="entry name" value="Aromatic compound dioxygenase"/>
    <property type="match status" value="1"/>
</dbReference>
<sequence length="164" mass="17639">MAPSFRPRCERVDGAVQFHGVVTDEDGVPVSGALVETWHAAGDHRATEGGLPRCDEPTSTHRNNAITDRQGRYNVRFVPPRALEYGAAPFIAVSISVRGGPSRLITRAYLPGCHLAKDVLLGRLPAERRQALIAVRDDAGFRFDITLSPVNGVVAGTSGSKWAP</sequence>
<keyword evidence="2 5" id="KW-0223">Dioxygenase</keyword>
<dbReference type="AlphaFoldDB" id="A0A064CF34"/>
<keyword evidence="6" id="KW-1185">Reference proteome</keyword>
<dbReference type="OrthoDB" id="4417174at2"/>
<feature type="domain" description="Intradiol ring-cleavage dioxygenases" evidence="4">
    <location>
        <begin position="16"/>
        <end position="82"/>
    </location>
</feature>
<dbReference type="STRING" id="1440774.Y900_029190"/>
<dbReference type="eggNOG" id="COG3485">
    <property type="taxonomic scope" value="Bacteria"/>
</dbReference>
<dbReference type="InterPro" id="IPR050770">
    <property type="entry name" value="Intradiol_RC_Dioxygenase"/>
</dbReference>
<comment type="caution">
    <text evidence="5">The sequence shown here is derived from an EMBL/GenBank/DDBJ whole genome shotgun (WGS) entry which is preliminary data.</text>
</comment>
<dbReference type="EMBL" id="JALN02000002">
    <property type="protein sequence ID" value="KDE97328.1"/>
    <property type="molecule type" value="Genomic_DNA"/>
</dbReference>
<protein>
    <submittedName>
        <fullName evidence="5">Intradiol ring-cleavage dioxygenase</fullName>
    </submittedName>
</protein>
<comment type="similarity">
    <text evidence="1">Belongs to the intradiol ring-cleavage dioxygenase family.</text>
</comment>
<accession>A0A064CF34</accession>
<evidence type="ECO:0000313" key="6">
    <source>
        <dbReference type="Proteomes" id="UP000022835"/>
    </source>
</evidence>
<dbReference type="PANTHER" id="PTHR33711">
    <property type="entry name" value="DIOXYGENASE, PUTATIVE (AFU_ORTHOLOGUE AFUA_2G02910)-RELATED"/>
    <property type="match status" value="1"/>
</dbReference>
<dbReference type="InterPro" id="IPR000627">
    <property type="entry name" value="Intradiol_dOase_C"/>
</dbReference>
<gene>
    <name evidence="5" type="ORF">Y900_029190</name>
</gene>
<name>A0A064CF34_9MYCO</name>
<dbReference type="GO" id="GO:0016702">
    <property type="term" value="F:oxidoreductase activity, acting on single donors with incorporation of molecular oxygen, incorporation of two atoms of oxygen"/>
    <property type="evidence" value="ECO:0007669"/>
    <property type="project" value="InterPro"/>
</dbReference>
<dbReference type="PANTHER" id="PTHR33711:SF9">
    <property type="entry name" value="PROTOCATECHUATE 3,4-DIOXYGENASE ALPHA CHAIN"/>
    <property type="match status" value="1"/>
</dbReference>
<dbReference type="InterPro" id="IPR015889">
    <property type="entry name" value="Intradiol_dOase_core"/>
</dbReference>
<evidence type="ECO:0000256" key="2">
    <source>
        <dbReference type="ARBA" id="ARBA00022964"/>
    </source>
</evidence>
<organism evidence="5 6">
    <name type="scientific">Mycolicibacterium aromaticivorans JS19b1 = JCM 16368</name>
    <dbReference type="NCBI Taxonomy" id="1440774"/>
    <lineage>
        <taxon>Bacteria</taxon>
        <taxon>Bacillati</taxon>
        <taxon>Actinomycetota</taxon>
        <taxon>Actinomycetes</taxon>
        <taxon>Mycobacteriales</taxon>
        <taxon>Mycobacteriaceae</taxon>
        <taxon>Mycolicibacterium</taxon>
    </lineage>
</organism>
<evidence type="ECO:0000256" key="1">
    <source>
        <dbReference type="ARBA" id="ARBA00007825"/>
    </source>
</evidence>
<evidence type="ECO:0000256" key="3">
    <source>
        <dbReference type="ARBA" id="ARBA00023002"/>
    </source>
</evidence>
<dbReference type="Pfam" id="PF00775">
    <property type="entry name" value="Dioxygenase_C"/>
    <property type="match status" value="1"/>
</dbReference>